<sequence length="212" mass="24037">MERKSKHNQSLQGEAARILVEFLEVAITSIVFLKGIYPPGAFERRRYMNLVVHKARHPQLSYYICSAVSGLLPYIEKGLVERVAVIFFERANVSVEKFVFKLALNQSCDSKVENTDLEFALRSFLTKLAASESLTKAISRDCRWEITAYFRDLPEAGSNKDSALIWIPTDTKPWLQPPLITPIKSMNSEPLSVQLYLEHPSSLEPMNQASDS</sequence>
<dbReference type="GO" id="GO:0016035">
    <property type="term" value="C:zeta DNA polymerase complex"/>
    <property type="evidence" value="ECO:0007669"/>
    <property type="project" value="TreeGrafter"/>
</dbReference>
<proteinExistence type="predicted"/>
<keyword evidence="6" id="KW-1185">Reference proteome</keyword>
<comment type="subcellular location">
    <subcellularLocation>
        <location evidence="1">Nucleus</location>
    </subcellularLocation>
</comment>
<dbReference type="SUPFAM" id="SSF56019">
    <property type="entry name" value="The spindle assembly checkpoint protein mad2"/>
    <property type="match status" value="1"/>
</dbReference>
<dbReference type="Proteomes" id="UP001346149">
    <property type="component" value="Unassembled WGS sequence"/>
</dbReference>
<dbReference type="InterPro" id="IPR045091">
    <property type="entry name" value="Mad2-like"/>
</dbReference>
<keyword evidence="2" id="KW-0227">DNA damage</keyword>
<dbReference type="InterPro" id="IPR036570">
    <property type="entry name" value="HORMA_dom_sf"/>
</dbReference>
<dbReference type="AlphaFoldDB" id="A0AAN7QAE1"/>
<dbReference type="Pfam" id="PF02301">
    <property type="entry name" value="HORMA"/>
    <property type="match status" value="1"/>
</dbReference>
<evidence type="ECO:0000313" key="6">
    <source>
        <dbReference type="Proteomes" id="UP001346149"/>
    </source>
</evidence>
<dbReference type="InterPro" id="IPR003511">
    <property type="entry name" value="HORMA_dom"/>
</dbReference>
<protein>
    <recommendedName>
        <fullName evidence="4">HORMA domain-containing protein</fullName>
    </recommendedName>
</protein>
<accession>A0AAN7QAE1</accession>
<evidence type="ECO:0000256" key="3">
    <source>
        <dbReference type="ARBA" id="ARBA00023242"/>
    </source>
</evidence>
<feature type="domain" description="HORMA" evidence="4">
    <location>
        <begin position="13"/>
        <end position="197"/>
    </location>
</feature>
<dbReference type="EMBL" id="JAXQNO010000024">
    <property type="protein sequence ID" value="KAK4762511.1"/>
    <property type="molecule type" value="Genomic_DNA"/>
</dbReference>
<evidence type="ECO:0000256" key="2">
    <source>
        <dbReference type="ARBA" id="ARBA00022763"/>
    </source>
</evidence>
<evidence type="ECO:0000256" key="1">
    <source>
        <dbReference type="ARBA" id="ARBA00004123"/>
    </source>
</evidence>
<organism evidence="5 6">
    <name type="scientific">Trapa natans</name>
    <name type="common">Water chestnut</name>
    <dbReference type="NCBI Taxonomy" id="22666"/>
    <lineage>
        <taxon>Eukaryota</taxon>
        <taxon>Viridiplantae</taxon>
        <taxon>Streptophyta</taxon>
        <taxon>Embryophyta</taxon>
        <taxon>Tracheophyta</taxon>
        <taxon>Spermatophyta</taxon>
        <taxon>Magnoliopsida</taxon>
        <taxon>eudicotyledons</taxon>
        <taxon>Gunneridae</taxon>
        <taxon>Pentapetalae</taxon>
        <taxon>rosids</taxon>
        <taxon>malvids</taxon>
        <taxon>Myrtales</taxon>
        <taxon>Lythraceae</taxon>
        <taxon>Trapa</taxon>
    </lineage>
</organism>
<keyword evidence="3" id="KW-0539">Nucleus</keyword>
<dbReference type="PANTHER" id="PTHR11842">
    <property type="entry name" value="MITOTIC SPINDLE ASSEMBLY CHECKPOINT PROTEIN MAD2"/>
    <property type="match status" value="1"/>
</dbReference>
<dbReference type="GO" id="GO:0005634">
    <property type="term" value="C:nucleus"/>
    <property type="evidence" value="ECO:0007669"/>
    <property type="project" value="UniProtKB-SubCell"/>
</dbReference>
<dbReference type="PANTHER" id="PTHR11842:SF10">
    <property type="entry name" value="MITOTIC SPINDLE ASSEMBLY CHECKPOINT PROTEIN MAD2B"/>
    <property type="match status" value="1"/>
</dbReference>
<evidence type="ECO:0000313" key="5">
    <source>
        <dbReference type="EMBL" id="KAK4762511.1"/>
    </source>
</evidence>
<dbReference type="PROSITE" id="PS50815">
    <property type="entry name" value="HORMA"/>
    <property type="match status" value="1"/>
</dbReference>
<comment type="caution">
    <text evidence="5">The sequence shown here is derived from an EMBL/GenBank/DDBJ whole genome shotgun (WGS) entry which is preliminary data.</text>
</comment>
<dbReference type="GO" id="GO:0006974">
    <property type="term" value="P:DNA damage response"/>
    <property type="evidence" value="ECO:0007669"/>
    <property type="project" value="UniProtKB-KW"/>
</dbReference>
<dbReference type="Gene3D" id="3.30.900.10">
    <property type="entry name" value="HORMA domain"/>
    <property type="match status" value="1"/>
</dbReference>
<dbReference type="FunFam" id="3.30.900.10:FF:000003">
    <property type="entry name" value="Mitotic spindle assembly checkpoint protein MAD2B"/>
    <property type="match status" value="1"/>
</dbReference>
<name>A0AAN7QAE1_TRANT</name>
<gene>
    <name evidence="5" type="ORF">SAY86_008279</name>
</gene>
<evidence type="ECO:0000259" key="4">
    <source>
        <dbReference type="PROSITE" id="PS50815"/>
    </source>
</evidence>
<reference evidence="5 6" key="1">
    <citation type="journal article" date="2023" name="Hortic Res">
        <title>Pangenome of water caltrop reveals structural variations and asymmetric subgenome divergence after allopolyploidization.</title>
        <authorList>
            <person name="Zhang X."/>
            <person name="Chen Y."/>
            <person name="Wang L."/>
            <person name="Yuan Y."/>
            <person name="Fang M."/>
            <person name="Shi L."/>
            <person name="Lu R."/>
            <person name="Comes H.P."/>
            <person name="Ma Y."/>
            <person name="Chen Y."/>
            <person name="Huang G."/>
            <person name="Zhou Y."/>
            <person name="Zheng Z."/>
            <person name="Qiu Y."/>
        </authorList>
    </citation>
    <scope>NUCLEOTIDE SEQUENCE [LARGE SCALE GENOMIC DNA]</scope>
    <source>
        <strain evidence="5">F231</strain>
    </source>
</reference>